<evidence type="ECO:0000313" key="7">
    <source>
        <dbReference type="EMBL" id="MBK3517518.1"/>
    </source>
</evidence>
<dbReference type="InterPro" id="IPR011123">
    <property type="entry name" value="Y_Y_Y"/>
</dbReference>
<comment type="caution">
    <text evidence="7">The sequence shown here is derived from an EMBL/GenBank/DDBJ whole genome shotgun (WGS) entry which is preliminary data.</text>
</comment>
<feature type="chain" id="PRO_5046816211" evidence="5">
    <location>
        <begin position="21"/>
        <end position="930"/>
    </location>
</feature>
<dbReference type="SUPFAM" id="SSF63829">
    <property type="entry name" value="Calcium-dependent phosphotriesterase"/>
    <property type="match status" value="1"/>
</dbReference>
<dbReference type="Pfam" id="PF07494">
    <property type="entry name" value="Reg_prop"/>
    <property type="match status" value="1"/>
</dbReference>
<dbReference type="InterPro" id="IPR011110">
    <property type="entry name" value="Reg_prop"/>
</dbReference>
<keyword evidence="4" id="KW-0812">Transmembrane</keyword>
<evidence type="ECO:0000313" key="8">
    <source>
        <dbReference type="Proteomes" id="UP000605676"/>
    </source>
</evidence>
<dbReference type="InterPro" id="IPR009057">
    <property type="entry name" value="Homeodomain-like_sf"/>
</dbReference>
<dbReference type="Gene3D" id="2.60.40.10">
    <property type="entry name" value="Immunoglobulins"/>
    <property type="match status" value="1"/>
</dbReference>
<gene>
    <name evidence="7" type="ORF">JIV24_09235</name>
</gene>
<dbReference type="RefSeq" id="WP_200464748.1">
    <property type="nucleotide sequence ID" value="NZ_JAENRR010000017.1"/>
</dbReference>
<keyword evidence="1" id="KW-0805">Transcription regulation</keyword>
<dbReference type="InterPro" id="IPR013783">
    <property type="entry name" value="Ig-like_fold"/>
</dbReference>
<dbReference type="SUPFAM" id="SSF101898">
    <property type="entry name" value="NHL repeat"/>
    <property type="match status" value="1"/>
</dbReference>
<feature type="signal peptide" evidence="5">
    <location>
        <begin position="1"/>
        <end position="20"/>
    </location>
</feature>
<dbReference type="PROSITE" id="PS01124">
    <property type="entry name" value="HTH_ARAC_FAMILY_2"/>
    <property type="match status" value="1"/>
</dbReference>
<dbReference type="PANTHER" id="PTHR43280">
    <property type="entry name" value="ARAC-FAMILY TRANSCRIPTIONAL REGULATOR"/>
    <property type="match status" value="1"/>
</dbReference>
<dbReference type="Pfam" id="PF12833">
    <property type="entry name" value="HTH_18"/>
    <property type="match status" value="1"/>
</dbReference>
<dbReference type="Gene3D" id="2.130.10.10">
    <property type="entry name" value="YVTN repeat-like/Quinoprotein amine dehydrogenase"/>
    <property type="match status" value="2"/>
</dbReference>
<name>A0ABS1HIL9_9BACT</name>
<reference evidence="7 8" key="1">
    <citation type="submission" date="2021-01" db="EMBL/GenBank/DDBJ databases">
        <title>Carboxyliciviraga sp.nov., isolated from coastal sediments.</title>
        <authorList>
            <person name="Lu D."/>
            <person name="Zhang T."/>
        </authorList>
    </citation>
    <scope>NUCLEOTIDE SEQUENCE [LARGE SCALE GENOMIC DNA]</scope>
    <source>
        <strain evidence="7 8">N1Y132</strain>
    </source>
</reference>
<evidence type="ECO:0000256" key="5">
    <source>
        <dbReference type="SAM" id="SignalP"/>
    </source>
</evidence>
<accession>A0ABS1HIL9</accession>
<keyword evidence="3" id="KW-0804">Transcription</keyword>
<protein>
    <submittedName>
        <fullName evidence="7">Helix-turn-helix domain-containing protein</fullName>
    </submittedName>
</protein>
<dbReference type="PROSITE" id="PS00041">
    <property type="entry name" value="HTH_ARAC_FAMILY_1"/>
    <property type="match status" value="1"/>
</dbReference>
<keyword evidence="8" id="KW-1185">Reference proteome</keyword>
<dbReference type="SUPFAM" id="SSF46689">
    <property type="entry name" value="Homeodomain-like"/>
    <property type="match status" value="1"/>
</dbReference>
<proteinExistence type="predicted"/>
<feature type="domain" description="HTH araC/xylS-type" evidence="6">
    <location>
        <begin position="824"/>
        <end position="925"/>
    </location>
</feature>
<dbReference type="PANTHER" id="PTHR43280:SF29">
    <property type="entry name" value="ARAC-FAMILY TRANSCRIPTIONAL REGULATOR"/>
    <property type="match status" value="1"/>
</dbReference>
<dbReference type="Gene3D" id="1.10.10.60">
    <property type="entry name" value="Homeodomain-like"/>
    <property type="match status" value="2"/>
</dbReference>
<evidence type="ECO:0000256" key="1">
    <source>
        <dbReference type="ARBA" id="ARBA00023015"/>
    </source>
</evidence>
<dbReference type="EMBL" id="JAENRR010000017">
    <property type="protein sequence ID" value="MBK3517518.1"/>
    <property type="molecule type" value="Genomic_DNA"/>
</dbReference>
<dbReference type="SMART" id="SM00342">
    <property type="entry name" value="HTH_ARAC"/>
    <property type="match status" value="1"/>
</dbReference>
<evidence type="ECO:0000259" key="6">
    <source>
        <dbReference type="PROSITE" id="PS01124"/>
    </source>
</evidence>
<keyword evidence="4" id="KW-0472">Membrane</keyword>
<dbReference type="InterPro" id="IPR018062">
    <property type="entry name" value="HTH_AraC-typ_CS"/>
</dbReference>
<dbReference type="Proteomes" id="UP000605676">
    <property type="component" value="Unassembled WGS sequence"/>
</dbReference>
<keyword evidence="5" id="KW-0732">Signal</keyword>
<keyword evidence="2" id="KW-0238">DNA-binding</keyword>
<dbReference type="Pfam" id="PF07495">
    <property type="entry name" value="Y_Y_Y"/>
    <property type="match status" value="1"/>
</dbReference>
<sequence>MIKKTVACLFFLMLVSITKAGALFFEKISFPVDYEMKVTAIEQDDDGYMWVGTREGLYRYDGYEMERIFPLHGDSINWRKHQVISLLVEGEQLWFSLHNGDVMNYQMQSGDVTRIYPKAGETKYQYGRAISLVRDSQSQLWIGLTKGLMKITKNQEVVPIGDYSKVFSLWFNHEKQQTWVLHDDKKISVINQNDSIIREYDFVLQKAVRQFRSGCIQKDQAGVIWASVGNNVYQYLPDTDNFKKVTSVQNEIIDFAFGRNNRLWLNDAFKELAYYDQKTGKLEHIKSRPEQKGSLGSNNIFSLHMNRSGVLFIGTLNGLYKLDWTKQFFYHLPIGGGVDYALFSKGAQLGLVLNNFFYWLEQNEQGAILMKARVASDVQNGLKKPVTIPISIPKDISILKRASDRSLWAVSASEGLMWIDLKNNKAHRVELRLGHDIHINGVSNGKNNELWLSANEGIYRILYKKFPYRIEEVEKVEANDGKRLQNSTFTALHYDKEGMLWVNARGYGIFRYNPSTFQWQKFELGNTNANIAAFTRITSINETSGGTIWLGSTDSGVAFFDKVKNDFVKISSSNGLMEDEVCAIVFESENVTWISHVKGLTRIEIPEFKFDHYTHENGLLSGQFIQNAGLKSENGIIFFANTHGWVYFNPSMMILNQVPPHTVLKKFRVNGVEKVTDLKRLNTFDYELELTGKYKKLEMYVRPMSYTSSHQNKIAWRIGEEDWQQVSTDTPWLSLPELKTGDYELEIRASNNDGIWSDETIIVDLSVRSSLSSRLLKLLLPLLVLVFLVIAYILSGRVIISKRRKKVDEDKLSIADKQRIDELRKLMEKEEVYLNPELSLKDLASQLNCSANTLSSVFNDLLNQNFYDYVNNYRVEHVKAMLNNKDMAHYTLLSIGFDSGFNSKSSFYRIFKKHTGLTPSEYQKQVLSEG</sequence>
<feature type="transmembrane region" description="Helical" evidence="4">
    <location>
        <begin position="778"/>
        <end position="800"/>
    </location>
</feature>
<dbReference type="InterPro" id="IPR015943">
    <property type="entry name" value="WD40/YVTN_repeat-like_dom_sf"/>
</dbReference>
<evidence type="ECO:0000256" key="2">
    <source>
        <dbReference type="ARBA" id="ARBA00023125"/>
    </source>
</evidence>
<evidence type="ECO:0000256" key="4">
    <source>
        <dbReference type="SAM" id="Phobius"/>
    </source>
</evidence>
<evidence type="ECO:0000256" key="3">
    <source>
        <dbReference type="ARBA" id="ARBA00023163"/>
    </source>
</evidence>
<keyword evidence="4" id="KW-1133">Transmembrane helix</keyword>
<dbReference type="InterPro" id="IPR018060">
    <property type="entry name" value="HTH_AraC"/>
</dbReference>
<organism evidence="7 8">
    <name type="scientific">Carboxylicivirga marina</name>
    <dbReference type="NCBI Taxonomy" id="2800988"/>
    <lineage>
        <taxon>Bacteria</taxon>
        <taxon>Pseudomonadati</taxon>
        <taxon>Bacteroidota</taxon>
        <taxon>Bacteroidia</taxon>
        <taxon>Marinilabiliales</taxon>
        <taxon>Marinilabiliaceae</taxon>
        <taxon>Carboxylicivirga</taxon>
    </lineage>
</organism>